<feature type="compositionally biased region" description="Basic and acidic residues" evidence="1">
    <location>
        <begin position="86"/>
        <end position="95"/>
    </location>
</feature>
<evidence type="ECO:0000256" key="1">
    <source>
        <dbReference type="SAM" id="MobiDB-lite"/>
    </source>
</evidence>
<organism evidence="2 3">
    <name type="scientific">Pleurodeles waltl</name>
    <name type="common">Iberian ribbed newt</name>
    <dbReference type="NCBI Taxonomy" id="8319"/>
    <lineage>
        <taxon>Eukaryota</taxon>
        <taxon>Metazoa</taxon>
        <taxon>Chordata</taxon>
        <taxon>Craniata</taxon>
        <taxon>Vertebrata</taxon>
        <taxon>Euteleostomi</taxon>
        <taxon>Amphibia</taxon>
        <taxon>Batrachia</taxon>
        <taxon>Caudata</taxon>
        <taxon>Salamandroidea</taxon>
        <taxon>Salamandridae</taxon>
        <taxon>Pleurodelinae</taxon>
        <taxon>Pleurodeles</taxon>
    </lineage>
</organism>
<evidence type="ECO:0000313" key="3">
    <source>
        <dbReference type="Proteomes" id="UP001066276"/>
    </source>
</evidence>
<name>A0AAV7VMM3_PLEWA</name>
<dbReference type="EMBL" id="JANPWB010000003">
    <property type="protein sequence ID" value="KAJ1201309.1"/>
    <property type="molecule type" value="Genomic_DNA"/>
</dbReference>
<feature type="region of interest" description="Disordered" evidence="1">
    <location>
        <begin position="146"/>
        <end position="172"/>
    </location>
</feature>
<feature type="region of interest" description="Disordered" evidence="1">
    <location>
        <begin position="70"/>
        <end position="103"/>
    </location>
</feature>
<proteinExistence type="predicted"/>
<reference evidence="2" key="1">
    <citation type="journal article" date="2022" name="bioRxiv">
        <title>Sequencing and chromosome-scale assembly of the giantPleurodeles waltlgenome.</title>
        <authorList>
            <person name="Brown T."/>
            <person name="Elewa A."/>
            <person name="Iarovenko S."/>
            <person name="Subramanian E."/>
            <person name="Araus A.J."/>
            <person name="Petzold A."/>
            <person name="Susuki M."/>
            <person name="Suzuki K.-i.T."/>
            <person name="Hayashi T."/>
            <person name="Toyoda A."/>
            <person name="Oliveira C."/>
            <person name="Osipova E."/>
            <person name="Leigh N.D."/>
            <person name="Simon A."/>
            <person name="Yun M.H."/>
        </authorList>
    </citation>
    <scope>NUCLEOTIDE SEQUENCE</scope>
    <source>
        <strain evidence="2">20211129_DDA</strain>
        <tissue evidence="2">Liver</tissue>
    </source>
</reference>
<gene>
    <name evidence="2" type="ORF">NDU88_005122</name>
</gene>
<dbReference type="AlphaFoldDB" id="A0AAV7VMM3"/>
<keyword evidence="3" id="KW-1185">Reference proteome</keyword>
<comment type="caution">
    <text evidence="2">The sequence shown here is derived from an EMBL/GenBank/DDBJ whole genome shotgun (WGS) entry which is preliminary data.</text>
</comment>
<sequence length="172" mass="18919">MRVAPEHRGGPQKTRCSLVWHCTPLKPVERCTRAAEEGSEFDAQEEATARATGSLRAATEWQKVSCRSVSAATQRPERAAVAGCDRGPDQPRDIAGHCPIGNTRGAKRVVSAGRQLRTRPTPAQKELDTQDALEAAASLQRVALAEEVSRDESDCRSHSIDSDRVIRMRHRR</sequence>
<feature type="compositionally biased region" description="Basic and acidic residues" evidence="1">
    <location>
        <begin position="147"/>
        <end position="166"/>
    </location>
</feature>
<dbReference type="Proteomes" id="UP001066276">
    <property type="component" value="Chromosome 2_1"/>
</dbReference>
<protein>
    <submittedName>
        <fullName evidence="2">Uncharacterized protein</fullName>
    </submittedName>
</protein>
<accession>A0AAV7VMM3</accession>
<evidence type="ECO:0000313" key="2">
    <source>
        <dbReference type="EMBL" id="KAJ1201309.1"/>
    </source>
</evidence>